<feature type="signal peptide" evidence="4">
    <location>
        <begin position="1"/>
        <end position="21"/>
    </location>
</feature>
<organism evidence="6 7">
    <name type="scientific">Myroides guanonis</name>
    <dbReference type="NCBI Taxonomy" id="1150112"/>
    <lineage>
        <taxon>Bacteria</taxon>
        <taxon>Pseudomonadati</taxon>
        <taxon>Bacteroidota</taxon>
        <taxon>Flavobacteriia</taxon>
        <taxon>Flavobacteriales</taxon>
        <taxon>Flavobacteriaceae</taxon>
        <taxon>Myroides</taxon>
    </lineage>
</organism>
<evidence type="ECO:0000259" key="5">
    <source>
        <dbReference type="Pfam" id="PF09976"/>
    </source>
</evidence>
<protein>
    <submittedName>
        <fullName evidence="6">Tetratricopeptide repeat-containing protein</fullName>
    </submittedName>
</protein>
<evidence type="ECO:0000256" key="3">
    <source>
        <dbReference type="PROSITE-ProRule" id="PRU00339"/>
    </source>
</evidence>
<dbReference type="Proteomes" id="UP000243887">
    <property type="component" value="Unassembled WGS sequence"/>
</dbReference>
<feature type="repeat" description="TPR" evidence="3">
    <location>
        <begin position="317"/>
        <end position="350"/>
    </location>
</feature>
<dbReference type="STRING" id="1150112.SAMN04487893_10660"/>
<dbReference type="AlphaFoldDB" id="A0A1I3QNF9"/>
<dbReference type="Gene3D" id="1.25.40.10">
    <property type="entry name" value="Tetratricopeptide repeat domain"/>
    <property type="match status" value="6"/>
</dbReference>
<dbReference type="PROSITE" id="PS50005">
    <property type="entry name" value="TPR"/>
    <property type="match status" value="4"/>
</dbReference>
<evidence type="ECO:0000256" key="4">
    <source>
        <dbReference type="SAM" id="SignalP"/>
    </source>
</evidence>
<feature type="repeat" description="TPR" evidence="3">
    <location>
        <begin position="282"/>
        <end position="315"/>
    </location>
</feature>
<dbReference type="SUPFAM" id="SSF48452">
    <property type="entry name" value="TPR-like"/>
    <property type="match status" value="4"/>
</dbReference>
<evidence type="ECO:0000313" key="7">
    <source>
        <dbReference type="Proteomes" id="UP000243887"/>
    </source>
</evidence>
<evidence type="ECO:0000256" key="2">
    <source>
        <dbReference type="ARBA" id="ARBA00022803"/>
    </source>
</evidence>
<feature type="repeat" description="TPR" evidence="3">
    <location>
        <begin position="650"/>
        <end position="683"/>
    </location>
</feature>
<keyword evidence="2 3" id="KW-0802">TPR repeat</keyword>
<dbReference type="OrthoDB" id="9814448at2"/>
<dbReference type="RefSeq" id="WP_090678702.1">
    <property type="nucleotide sequence ID" value="NZ_FORU01000006.1"/>
</dbReference>
<dbReference type="InterPro" id="IPR019734">
    <property type="entry name" value="TPR_rpt"/>
</dbReference>
<feature type="domain" description="Ancillary SecYEG translocon subunit/Cell division coordinator CpoB TPR" evidence="5">
    <location>
        <begin position="725"/>
        <end position="824"/>
    </location>
</feature>
<gene>
    <name evidence="6" type="ORF">SAMN04487893_10660</name>
</gene>
<name>A0A1I3QNF9_9FLAO</name>
<dbReference type="PANTHER" id="PTHR45586:SF1">
    <property type="entry name" value="LIPOPOLYSACCHARIDE ASSEMBLY PROTEIN B"/>
    <property type="match status" value="1"/>
</dbReference>
<keyword evidence="7" id="KW-1185">Reference proteome</keyword>
<evidence type="ECO:0000256" key="1">
    <source>
        <dbReference type="ARBA" id="ARBA00022737"/>
    </source>
</evidence>
<dbReference type="InterPro" id="IPR011990">
    <property type="entry name" value="TPR-like_helical_dom_sf"/>
</dbReference>
<dbReference type="InterPro" id="IPR018704">
    <property type="entry name" value="SecYEG/CpoB_TPR"/>
</dbReference>
<dbReference type="PANTHER" id="PTHR45586">
    <property type="entry name" value="TPR REPEAT-CONTAINING PROTEIN PA4667"/>
    <property type="match status" value="1"/>
</dbReference>
<dbReference type="EMBL" id="FORU01000006">
    <property type="protein sequence ID" value="SFJ35638.1"/>
    <property type="molecule type" value="Genomic_DNA"/>
</dbReference>
<evidence type="ECO:0000313" key="6">
    <source>
        <dbReference type="EMBL" id="SFJ35638.1"/>
    </source>
</evidence>
<proteinExistence type="predicted"/>
<reference evidence="7" key="1">
    <citation type="submission" date="2016-10" db="EMBL/GenBank/DDBJ databases">
        <authorList>
            <person name="Varghese N."/>
            <person name="Submissions S."/>
        </authorList>
    </citation>
    <scope>NUCLEOTIDE SEQUENCE [LARGE SCALE GENOMIC DNA]</scope>
    <source>
        <strain evidence="7">DSM 26542</strain>
    </source>
</reference>
<accession>A0A1I3QNF9</accession>
<dbReference type="Pfam" id="PF13174">
    <property type="entry name" value="TPR_6"/>
    <property type="match status" value="3"/>
</dbReference>
<feature type="repeat" description="TPR" evidence="3">
    <location>
        <begin position="613"/>
        <end position="646"/>
    </location>
</feature>
<keyword evidence="1" id="KW-0677">Repeat</keyword>
<dbReference type="Pfam" id="PF13181">
    <property type="entry name" value="TPR_8"/>
    <property type="match status" value="2"/>
</dbReference>
<dbReference type="Pfam" id="PF09976">
    <property type="entry name" value="TPR_21"/>
    <property type="match status" value="1"/>
</dbReference>
<feature type="chain" id="PRO_5017299433" evidence="4">
    <location>
        <begin position="22"/>
        <end position="1006"/>
    </location>
</feature>
<dbReference type="InterPro" id="IPR051012">
    <property type="entry name" value="CellSynth/LPSAsmb/PSIAsmb"/>
</dbReference>
<sequence length="1006" mass="114886">MRKINRLLYLSLSLGGLTAAAQQTAVYTNELSDFNHAVALYNEEQYLAAQILFNKVKSSSVHANSEVEADCAYYIANCAIRLDQPRAEDVIDEFVKNYPTSSKQNQAYVEVTKYYFDKGDYSKALRYSEKVREHAISNEKVLNRFYFQKGYAYFANKNKNGAQKYLEKVERSSDYGEQAIYYLGYIAYDSDRFDEAKKLFGEVVSKEKYQQKMGYFQSDMSFKSGNFEKAIEQGVAQMQKSTPEEKSELSKIVGESYFNLKEYDKALPYLLDYKGKNEKWSNTDFYQLGYAHYKLKQYDKAIEQFNKIIGGKDAIAQNAYYHLGESYLNSSKKTEALNAFKNASEMSYDLKIQEDAYLNYGKLSYEIGNPYQSTPSVLAGFLAKYPATPYKTEMESLLIDSYITSRNFKEALELLEKDKEIKHKEAYQKVTFYRGVELFGEGKFQDALALLNKSIAEKQNLTFTNRAHYWKGETQYALNKFSDAVTSYSTFLKDPASKETAEYKNVDYNIAYAYFKQKDYANAVTYFQRYSNTKGDSARLQDAYVRLGDCNFVLGKYWPAMEAYNKVIDSKGPEMEYASFQKALSYGFVDRLDKKIEDLTQFVKKYPKSNLVDDAQYELGVSYVAAGQTTKAIQAFDQLMKDYPNSAFKSRAILRQGLIYYNSNQNEQALSKFKAVAAAHPNTPEAVEAVANARLIYMDSGRVEEYGEWVKGLDFVEVTNADLDNDTFESAEKQYVQNNVAAAKTGLSNYIDNFPNGLHAVKANFYLAQLYMSSNETAKAVPYFDFVISKPKSEFTEQALTRLGEVYLTQKSYDKAIAVLERLELEANQEQNVVFAQSNLMKVFYEQGDKNKALFYAEKVLKSSRIDNRVKSDAQLIVARIAIQNNDDAKAKAAYLELAKVAKGEVAAEAMYYDAYFKNKAGQYEASNTAVQKLAKDYSSYKLYGAKGLILMAKNFYKLKDSYQATYILESVTQNFGDYPEVVSEAKKELDKIKQEESKRNSSISN</sequence>
<keyword evidence="4" id="KW-0732">Signal</keyword>
<dbReference type="SMART" id="SM00028">
    <property type="entry name" value="TPR"/>
    <property type="match status" value="13"/>
</dbReference>
<dbReference type="Pfam" id="PF13432">
    <property type="entry name" value="TPR_16"/>
    <property type="match status" value="1"/>
</dbReference>